<accession>A0A517MAN4</accession>
<reference evidence="1 2" key="1">
    <citation type="submission" date="2019-02" db="EMBL/GenBank/DDBJ databases">
        <title>Deep-cultivation of Planctomycetes and their phenomic and genomic characterization uncovers novel biology.</title>
        <authorList>
            <person name="Wiegand S."/>
            <person name="Jogler M."/>
            <person name="Boedeker C."/>
            <person name="Pinto D."/>
            <person name="Vollmers J."/>
            <person name="Rivas-Marin E."/>
            <person name="Kohn T."/>
            <person name="Peeters S.H."/>
            <person name="Heuer A."/>
            <person name="Rast P."/>
            <person name="Oberbeckmann S."/>
            <person name="Bunk B."/>
            <person name="Jeske O."/>
            <person name="Meyerdierks A."/>
            <person name="Storesund J.E."/>
            <person name="Kallscheuer N."/>
            <person name="Luecker S."/>
            <person name="Lage O.M."/>
            <person name="Pohl T."/>
            <person name="Merkel B.J."/>
            <person name="Hornburger P."/>
            <person name="Mueller R.-W."/>
            <person name="Bruemmer F."/>
            <person name="Labrenz M."/>
            <person name="Spormann A.M."/>
            <person name="Op den Camp H."/>
            <person name="Overmann J."/>
            <person name="Amann R."/>
            <person name="Jetten M.S.M."/>
            <person name="Mascher T."/>
            <person name="Medema M.H."/>
            <person name="Devos D.P."/>
            <person name="Kaster A.-K."/>
            <person name="Ovreas L."/>
            <person name="Rohde M."/>
            <person name="Galperin M.Y."/>
            <person name="Jogler C."/>
        </authorList>
    </citation>
    <scope>NUCLEOTIDE SEQUENCE [LARGE SCALE GENOMIC DNA]</scope>
    <source>
        <strain evidence="1 2">FF011L</strain>
    </source>
</reference>
<dbReference type="EMBL" id="CP036262">
    <property type="protein sequence ID" value="QDS91938.1"/>
    <property type="molecule type" value="Genomic_DNA"/>
</dbReference>
<dbReference type="Proteomes" id="UP000320672">
    <property type="component" value="Chromosome"/>
</dbReference>
<evidence type="ECO:0000313" key="2">
    <source>
        <dbReference type="Proteomes" id="UP000320672"/>
    </source>
</evidence>
<organism evidence="1 2">
    <name type="scientific">Roseimaritima multifibrata</name>
    <dbReference type="NCBI Taxonomy" id="1930274"/>
    <lineage>
        <taxon>Bacteria</taxon>
        <taxon>Pseudomonadati</taxon>
        <taxon>Planctomycetota</taxon>
        <taxon>Planctomycetia</taxon>
        <taxon>Pirellulales</taxon>
        <taxon>Pirellulaceae</taxon>
        <taxon>Roseimaritima</taxon>
    </lineage>
</organism>
<dbReference type="PROSITE" id="PS51257">
    <property type="entry name" value="PROKAR_LIPOPROTEIN"/>
    <property type="match status" value="1"/>
</dbReference>
<protein>
    <submittedName>
        <fullName evidence="1">Uncharacterized protein</fullName>
    </submittedName>
</protein>
<proteinExistence type="predicted"/>
<dbReference type="OrthoDB" id="274988at2"/>
<sequence>MRRWVSRIATTLLLVGLMAACGLYWAYRQTRSVPEFYARAQRSVPEDASQVSRELEQQVEQLQEDVQRKGGWQAEFTDSQINAWLMLILPEEFPKLLPRGVEEPRVVIEQDKILLAARYRSSRIDTVVSCEVRIELTEEPNVLAVRIQNLRAGALPLPVSKFAKGISSEAAKSDIEVLWDKDSLDDSPVALVTVPSDHKNYVNAPMIIESVELSDGKLSMMGHTGPDAIHAFEPQGPVYQLAALEVIGVRDGGVFMDSFQSKSQPSM</sequence>
<dbReference type="KEGG" id="rml:FF011L_06740"/>
<dbReference type="RefSeq" id="WP_145350111.1">
    <property type="nucleotide sequence ID" value="NZ_CP036262.1"/>
</dbReference>
<evidence type="ECO:0000313" key="1">
    <source>
        <dbReference type="EMBL" id="QDS91938.1"/>
    </source>
</evidence>
<gene>
    <name evidence="1" type="ORF">FF011L_06740</name>
</gene>
<name>A0A517MAN4_9BACT</name>
<keyword evidence="2" id="KW-1185">Reference proteome</keyword>
<dbReference type="AlphaFoldDB" id="A0A517MAN4"/>